<dbReference type="GO" id="GO:0005886">
    <property type="term" value="C:plasma membrane"/>
    <property type="evidence" value="ECO:0007669"/>
    <property type="project" value="UniProtKB-ARBA"/>
</dbReference>
<proteinExistence type="predicted"/>
<evidence type="ECO:0000256" key="1">
    <source>
        <dbReference type="ARBA" id="ARBA00004479"/>
    </source>
</evidence>
<organism evidence="9 10">
    <name type="scientific">Polypterus senegalus</name>
    <name type="common">Senegal bichir</name>
    <dbReference type="NCBI Taxonomy" id="55291"/>
    <lineage>
        <taxon>Eukaryota</taxon>
        <taxon>Metazoa</taxon>
        <taxon>Chordata</taxon>
        <taxon>Craniata</taxon>
        <taxon>Vertebrata</taxon>
        <taxon>Euteleostomi</taxon>
        <taxon>Actinopterygii</taxon>
        <taxon>Polypteriformes</taxon>
        <taxon>Polypteridae</taxon>
        <taxon>Polypterus</taxon>
    </lineage>
</organism>
<sequence>MVQACRQLGDKRDSGLSKGADSGTLLKDKGEPTSTFFSLTLSSMFVVQGYNSIIMQPSSLPDLIPDDVNSSSSLSTTKSKVSQSDFWEVNDETGENQYNFVDPSSTSVASLSSDVKYQTEKSILFMTEDLQEQTTEGYYNTSVNDTMALLDAEVSNQELQADSEELPSSASEADTPTYPERSSEDFSERDILLDTIAMVTVVHRGVDIKTEEGDSDLTAKLSTVSSANSVEVPWGEGDEVMKGMEPHFREERTTAPSISNQAEDFQPDTAHELPQEVFRVQMGDRLLAMVETAFSRKMDSPQGSWLISLGKPNKQDKQLLMTLASEEGVVPSKDVLSMLGEIQRGLFESPGEELHFVENGCHDNPTLDITTDSQSEMQEKKPSMNGVTVEGADNWQILINKPAREDMENYEEDTHL</sequence>
<dbReference type="PANTHER" id="PTHR15594">
    <property type="entry name" value="PODOCALYXIN-LIKE PROTEIN 2"/>
    <property type="match status" value="1"/>
</dbReference>
<reference evidence="9 10" key="1">
    <citation type="journal article" date="2021" name="Cell">
        <title>Tracing the genetic footprints of vertebrate landing in non-teleost ray-finned fishes.</title>
        <authorList>
            <person name="Bi X."/>
            <person name="Wang K."/>
            <person name="Yang L."/>
            <person name="Pan H."/>
            <person name="Jiang H."/>
            <person name="Wei Q."/>
            <person name="Fang M."/>
            <person name="Yu H."/>
            <person name="Zhu C."/>
            <person name="Cai Y."/>
            <person name="He Y."/>
            <person name="Gan X."/>
            <person name="Zeng H."/>
            <person name="Yu D."/>
            <person name="Zhu Y."/>
            <person name="Jiang H."/>
            <person name="Qiu Q."/>
            <person name="Yang H."/>
            <person name="Zhang Y.E."/>
            <person name="Wang W."/>
            <person name="Zhu M."/>
            <person name="He S."/>
            <person name="Zhang G."/>
        </authorList>
    </citation>
    <scope>NUCLEOTIDE SEQUENCE [LARGE SCALE GENOMIC DNA]</scope>
    <source>
        <strain evidence="9">Bchr_013</strain>
    </source>
</reference>
<protein>
    <submittedName>
        <fullName evidence="9">PDXL2 protein</fullName>
    </submittedName>
</protein>
<feature type="region of interest" description="Disordered" evidence="8">
    <location>
        <begin position="157"/>
        <end position="186"/>
    </location>
</feature>
<keyword evidence="7" id="KW-0325">Glycoprotein</keyword>
<evidence type="ECO:0000256" key="5">
    <source>
        <dbReference type="ARBA" id="ARBA00022989"/>
    </source>
</evidence>
<keyword evidence="4" id="KW-0130">Cell adhesion</keyword>
<evidence type="ECO:0000313" key="10">
    <source>
        <dbReference type="Proteomes" id="UP000886611"/>
    </source>
</evidence>
<dbReference type="InterPro" id="IPR042397">
    <property type="entry name" value="PODXL2"/>
</dbReference>
<name>A0A8X8BY64_POLSE</name>
<keyword evidence="10" id="KW-1185">Reference proteome</keyword>
<dbReference type="Proteomes" id="UP000886611">
    <property type="component" value="Unassembled WGS sequence"/>
</dbReference>
<evidence type="ECO:0000256" key="8">
    <source>
        <dbReference type="SAM" id="MobiDB-lite"/>
    </source>
</evidence>
<dbReference type="AlphaFoldDB" id="A0A8X8BY64"/>
<keyword evidence="6" id="KW-0472">Membrane</keyword>
<dbReference type="PANTHER" id="PTHR15594:SF1">
    <property type="entry name" value="PODOCALYXIN-LIKE PROTEIN 2"/>
    <property type="match status" value="1"/>
</dbReference>
<evidence type="ECO:0000256" key="4">
    <source>
        <dbReference type="ARBA" id="ARBA00022889"/>
    </source>
</evidence>
<dbReference type="InterPro" id="IPR013836">
    <property type="entry name" value="CD34/Podocalyxin"/>
</dbReference>
<keyword evidence="2" id="KW-0812">Transmembrane</keyword>
<dbReference type="Pfam" id="PF06365">
    <property type="entry name" value="CD34_antigen"/>
    <property type="match status" value="2"/>
</dbReference>
<keyword evidence="5" id="KW-1133">Transmembrane helix</keyword>
<keyword evidence="3" id="KW-0732">Signal</keyword>
<evidence type="ECO:0000256" key="6">
    <source>
        <dbReference type="ARBA" id="ARBA00023136"/>
    </source>
</evidence>
<comment type="caution">
    <text evidence="9">The sequence shown here is derived from an EMBL/GenBank/DDBJ whole genome shotgun (WGS) entry which is preliminary data.</text>
</comment>
<dbReference type="EMBL" id="JAATIS010000094">
    <property type="protein sequence ID" value="KAG2470684.1"/>
    <property type="molecule type" value="Genomic_DNA"/>
</dbReference>
<feature type="non-terminal residue" evidence="9">
    <location>
        <position position="1"/>
    </location>
</feature>
<evidence type="ECO:0000256" key="7">
    <source>
        <dbReference type="ARBA" id="ARBA00023180"/>
    </source>
</evidence>
<evidence type="ECO:0000313" key="9">
    <source>
        <dbReference type="EMBL" id="KAG2470684.1"/>
    </source>
</evidence>
<gene>
    <name evidence="9" type="primary">Podxl2</name>
    <name evidence="9" type="ORF">GTO96_0005151</name>
</gene>
<feature type="non-terminal residue" evidence="9">
    <location>
        <position position="416"/>
    </location>
</feature>
<evidence type="ECO:0000256" key="2">
    <source>
        <dbReference type="ARBA" id="ARBA00022692"/>
    </source>
</evidence>
<comment type="subcellular location">
    <subcellularLocation>
        <location evidence="1">Membrane</location>
        <topology evidence="1">Single-pass type I membrane protein</topology>
    </subcellularLocation>
</comment>
<feature type="compositionally biased region" description="Polar residues" evidence="8">
    <location>
        <begin position="157"/>
        <end position="174"/>
    </location>
</feature>
<evidence type="ECO:0000256" key="3">
    <source>
        <dbReference type="ARBA" id="ARBA00022729"/>
    </source>
</evidence>
<accession>A0A8X8BY64</accession>
<feature type="region of interest" description="Disordered" evidence="8">
    <location>
        <begin position="1"/>
        <end position="26"/>
    </location>
</feature>
<dbReference type="GO" id="GO:0050901">
    <property type="term" value="P:leukocyte tethering or rolling"/>
    <property type="evidence" value="ECO:0007669"/>
    <property type="project" value="TreeGrafter"/>
</dbReference>